<dbReference type="EMBL" id="LFYR01000192">
    <property type="protein sequence ID" value="KMZ75220.1"/>
    <property type="molecule type" value="Genomic_DNA"/>
</dbReference>
<keyword evidence="4" id="KW-0808">Transferase</keyword>
<name>A0A0K9Q442_ZOSMR</name>
<evidence type="ECO:0000256" key="4">
    <source>
        <dbReference type="ARBA" id="ARBA00022679"/>
    </source>
</evidence>
<dbReference type="AlphaFoldDB" id="A0A0K9Q442"/>
<dbReference type="Proteomes" id="UP000036987">
    <property type="component" value="Unassembled WGS sequence"/>
</dbReference>
<evidence type="ECO:0000313" key="12">
    <source>
        <dbReference type="EMBL" id="KMZ75220.1"/>
    </source>
</evidence>
<dbReference type="InterPro" id="IPR008271">
    <property type="entry name" value="Ser/Thr_kinase_AS"/>
</dbReference>
<evidence type="ECO:0000256" key="6">
    <source>
        <dbReference type="ARBA" id="ARBA00022777"/>
    </source>
</evidence>
<dbReference type="FunFam" id="3.30.200.20:FF:000021">
    <property type="entry name" value="probable serine/threonine-protein kinase At1g54610"/>
    <property type="match status" value="1"/>
</dbReference>
<dbReference type="GO" id="GO:0005524">
    <property type="term" value="F:ATP binding"/>
    <property type="evidence" value="ECO:0007669"/>
    <property type="project" value="UniProtKB-UniRule"/>
</dbReference>
<dbReference type="SUPFAM" id="SSF56112">
    <property type="entry name" value="Protein kinase-like (PK-like)"/>
    <property type="match status" value="1"/>
</dbReference>
<dbReference type="InterPro" id="IPR050108">
    <property type="entry name" value="CDK"/>
</dbReference>
<feature type="region of interest" description="Disordered" evidence="10">
    <location>
        <begin position="24"/>
        <end position="84"/>
    </location>
</feature>
<evidence type="ECO:0000256" key="9">
    <source>
        <dbReference type="PROSITE-ProRule" id="PRU10141"/>
    </source>
</evidence>
<evidence type="ECO:0000256" key="5">
    <source>
        <dbReference type="ARBA" id="ARBA00022741"/>
    </source>
</evidence>
<feature type="domain" description="Protein kinase" evidence="11">
    <location>
        <begin position="142"/>
        <end position="426"/>
    </location>
</feature>
<comment type="similarity">
    <text evidence="1">Belongs to the protein kinase superfamily. CMGC Ser/Thr protein kinase family. CDC2/CDKX subfamily.</text>
</comment>
<keyword evidence="5 9" id="KW-0547">Nucleotide-binding</keyword>
<evidence type="ECO:0000259" key="11">
    <source>
        <dbReference type="PROSITE" id="PS50011"/>
    </source>
</evidence>
<gene>
    <name evidence="12" type="ORF">ZOSMA_117G00380</name>
</gene>
<evidence type="ECO:0000256" key="1">
    <source>
        <dbReference type="ARBA" id="ARBA00006485"/>
    </source>
</evidence>
<comment type="caution">
    <text evidence="12">The sequence shown here is derived from an EMBL/GenBank/DDBJ whole genome shotgun (WGS) entry which is preliminary data.</text>
</comment>
<proteinExistence type="inferred from homology"/>
<dbReference type="SMART" id="SM00220">
    <property type="entry name" value="S_TKc"/>
    <property type="match status" value="1"/>
</dbReference>
<dbReference type="GO" id="GO:0000307">
    <property type="term" value="C:cyclin-dependent protein kinase holoenzyme complex"/>
    <property type="evidence" value="ECO:0000318"/>
    <property type="project" value="GO_Central"/>
</dbReference>
<dbReference type="OrthoDB" id="28397at2759"/>
<dbReference type="PROSITE" id="PS00108">
    <property type="entry name" value="PROTEIN_KINASE_ST"/>
    <property type="match status" value="1"/>
</dbReference>
<evidence type="ECO:0000256" key="2">
    <source>
        <dbReference type="ARBA" id="ARBA00012409"/>
    </source>
</evidence>
<organism evidence="12 13">
    <name type="scientific">Zostera marina</name>
    <name type="common">Eelgrass</name>
    <dbReference type="NCBI Taxonomy" id="29655"/>
    <lineage>
        <taxon>Eukaryota</taxon>
        <taxon>Viridiplantae</taxon>
        <taxon>Streptophyta</taxon>
        <taxon>Embryophyta</taxon>
        <taxon>Tracheophyta</taxon>
        <taxon>Spermatophyta</taxon>
        <taxon>Magnoliopsida</taxon>
        <taxon>Liliopsida</taxon>
        <taxon>Zosteraceae</taxon>
        <taxon>Zostera</taxon>
    </lineage>
</organism>
<dbReference type="InterPro" id="IPR011009">
    <property type="entry name" value="Kinase-like_dom_sf"/>
</dbReference>
<dbReference type="Pfam" id="PF00069">
    <property type="entry name" value="Pkinase"/>
    <property type="match status" value="1"/>
</dbReference>
<dbReference type="FunFam" id="1.10.510.10:FF:000043">
    <property type="entry name" value="probable serine/threonine-protein kinase At1g54610"/>
    <property type="match status" value="1"/>
</dbReference>
<evidence type="ECO:0000256" key="10">
    <source>
        <dbReference type="SAM" id="MobiDB-lite"/>
    </source>
</evidence>
<reference evidence="13" key="1">
    <citation type="journal article" date="2016" name="Nature">
        <title>The genome of the seagrass Zostera marina reveals angiosperm adaptation to the sea.</title>
        <authorList>
            <person name="Olsen J.L."/>
            <person name="Rouze P."/>
            <person name="Verhelst B."/>
            <person name="Lin Y.-C."/>
            <person name="Bayer T."/>
            <person name="Collen J."/>
            <person name="Dattolo E."/>
            <person name="De Paoli E."/>
            <person name="Dittami S."/>
            <person name="Maumus F."/>
            <person name="Michel G."/>
            <person name="Kersting A."/>
            <person name="Lauritano C."/>
            <person name="Lohaus R."/>
            <person name="Toepel M."/>
            <person name="Tonon T."/>
            <person name="Vanneste K."/>
            <person name="Amirebrahimi M."/>
            <person name="Brakel J."/>
            <person name="Bostroem C."/>
            <person name="Chovatia M."/>
            <person name="Grimwood J."/>
            <person name="Jenkins J.W."/>
            <person name="Jueterbock A."/>
            <person name="Mraz A."/>
            <person name="Stam W.T."/>
            <person name="Tice H."/>
            <person name="Bornberg-Bauer E."/>
            <person name="Green P.J."/>
            <person name="Pearson G.A."/>
            <person name="Procaccini G."/>
            <person name="Duarte C.M."/>
            <person name="Schmutz J."/>
            <person name="Reusch T.B.H."/>
            <person name="Van de Peer Y."/>
        </authorList>
    </citation>
    <scope>NUCLEOTIDE SEQUENCE [LARGE SCALE GENOMIC DNA]</scope>
    <source>
        <strain evidence="13">cv. Finnish</strain>
    </source>
</reference>
<protein>
    <recommendedName>
        <fullName evidence="2">[RNA-polymerase]-subunit kinase</fullName>
        <ecNumber evidence="2">2.7.11.23</ecNumber>
    </recommendedName>
</protein>
<dbReference type="STRING" id="29655.A0A0K9Q442"/>
<dbReference type="PANTHER" id="PTHR24056:SF397">
    <property type="entry name" value="OS11G0242500 PROTEIN"/>
    <property type="match status" value="1"/>
</dbReference>
<feature type="binding site" evidence="9">
    <location>
        <position position="171"/>
    </location>
    <ligand>
        <name>ATP</name>
        <dbReference type="ChEBI" id="CHEBI:30616"/>
    </ligand>
</feature>
<evidence type="ECO:0000256" key="8">
    <source>
        <dbReference type="ARBA" id="ARBA00049280"/>
    </source>
</evidence>
<evidence type="ECO:0000313" key="13">
    <source>
        <dbReference type="Proteomes" id="UP000036987"/>
    </source>
</evidence>
<dbReference type="InterPro" id="IPR000719">
    <property type="entry name" value="Prot_kinase_dom"/>
</dbReference>
<dbReference type="InterPro" id="IPR017441">
    <property type="entry name" value="Protein_kinase_ATP_BS"/>
</dbReference>
<keyword evidence="13" id="KW-1185">Reference proteome</keyword>
<dbReference type="GO" id="GO:0008353">
    <property type="term" value="F:RNA polymerase II CTD heptapeptide repeat kinase activity"/>
    <property type="evidence" value="ECO:0000318"/>
    <property type="project" value="GO_Central"/>
</dbReference>
<dbReference type="PROSITE" id="PS00107">
    <property type="entry name" value="PROTEIN_KINASE_ATP"/>
    <property type="match status" value="1"/>
</dbReference>
<dbReference type="EC" id="2.7.11.23" evidence="2"/>
<evidence type="ECO:0000256" key="3">
    <source>
        <dbReference type="ARBA" id="ARBA00022527"/>
    </source>
</evidence>
<sequence>MRERVRVLLMGCICSKRAIHLRRGQRRGAGGRASGIHHRQISKSNNEHASRRNTSGGDPANGNGGASDGRAESELTIDGSNSPNITSDSSGLYEAMFAGLQIAPAIPNALEIEQIAAGWPSWLTSVASEAIRGMLPRKGTEFEILEKVGRGTYSTVIKARDKATNEMMVLKRVKFVNRDRESVRFMSREIEILRRLDHPNIIQLKGIIATNTSENLYLVFEHMEHDLAGLSSIPGNKFTETQVKCFMKQLFSGLEHCHGRGILHRDVKSSNLLVNDNGMLKLADFGLAAHFDPNRTQSLTARVVTLWYRPPELLLGATEYDDSIDLWSTGCLLGEMFAGRPLMAGSTEVEQMHRIFKLCGSPSSEYWKMSKLPHTTIFKPRNHYKRCIRKTYKEFSSSTLDLLDVLLAIKPEERGTASSALASNFFTTKPFACDPSDLPKHPPNKEIDAMCREKERKQKMGCKEEELPESVSSSASSVSAANKYFHQYFKGKQVNTDNNENEVVDRKGKKIDKSGSNLYHSGPLLNPTGFGSDWGDGKKGFIAALKRSFKRSSHGPGETSSPFNHLSEKAKRISKELTAQRLDTIDDSEIQEWIDQIDHLTSSSHVKDDQRRKDATLALGDRTINYSGPLIAPGVNVEDVLKEHEERIQKALRKSFLEKSKTRKHSDQFPLK</sequence>
<dbReference type="Gene3D" id="3.30.200.20">
    <property type="entry name" value="Phosphorylase Kinase, domain 1"/>
    <property type="match status" value="1"/>
</dbReference>
<dbReference type="GO" id="GO:0032968">
    <property type="term" value="P:positive regulation of transcription elongation by RNA polymerase II"/>
    <property type="evidence" value="ECO:0000318"/>
    <property type="project" value="GO_Central"/>
</dbReference>
<dbReference type="GO" id="GO:0005634">
    <property type="term" value="C:nucleus"/>
    <property type="evidence" value="ECO:0000318"/>
    <property type="project" value="GO_Central"/>
</dbReference>
<keyword evidence="6 12" id="KW-0418">Kinase</keyword>
<dbReference type="PROSITE" id="PS50011">
    <property type="entry name" value="PROTEIN_KINASE_DOM"/>
    <property type="match status" value="1"/>
</dbReference>
<dbReference type="Gene3D" id="1.10.510.10">
    <property type="entry name" value="Transferase(Phosphotransferase) domain 1"/>
    <property type="match status" value="1"/>
</dbReference>
<dbReference type="PANTHER" id="PTHR24056">
    <property type="entry name" value="CELL DIVISION PROTEIN KINASE"/>
    <property type="match status" value="1"/>
</dbReference>
<evidence type="ECO:0000256" key="7">
    <source>
        <dbReference type="ARBA" id="ARBA00022840"/>
    </source>
</evidence>
<comment type="catalytic activity">
    <reaction evidence="8">
        <text>[DNA-directed RNA polymerase] + ATP = phospho-[DNA-directed RNA polymerase] + ADP + H(+)</text>
        <dbReference type="Rhea" id="RHEA:10216"/>
        <dbReference type="Rhea" id="RHEA-COMP:11321"/>
        <dbReference type="Rhea" id="RHEA-COMP:11322"/>
        <dbReference type="ChEBI" id="CHEBI:15378"/>
        <dbReference type="ChEBI" id="CHEBI:30616"/>
        <dbReference type="ChEBI" id="CHEBI:43176"/>
        <dbReference type="ChEBI" id="CHEBI:68546"/>
        <dbReference type="ChEBI" id="CHEBI:456216"/>
        <dbReference type="EC" id="2.7.11.23"/>
    </reaction>
</comment>
<keyword evidence="7 9" id="KW-0067">ATP-binding</keyword>
<accession>A0A0K9Q442</accession>
<keyword evidence="3" id="KW-0723">Serine/threonine-protein kinase</keyword>